<dbReference type="Proteomes" id="UP001055439">
    <property type="component" value="Chromosome 5"/>
</dbReference>
<keyword evidence="2" id="KW-1185">Reference proteome</keyword>
<organism evidence="1 2">
    <name type="scientific">Musa troglodytarum</name>
    <name type="common">fe'i banana</name>
    <dbReference type="NCBI Taxonomy" id="320322"/>
    <lineage>
        <taxon>Eukaryota</taxon>
        <taxon>Viridiplantae</taxon>
        <taxon>Streptophyta</taxon>
        <taxon>Embryophyta</taxon>
        <taxon>Tracheophyta</taxon>
        <taxon>Spermatophyta</taxon>
        <taxon>Magnoliopsida</taxon>
        <taxon>Liliopsida</taxon>
        <taxon>Zingiberales</taxon>
        <taxon>Musaceae</taxon>
        <taxon>Musa</taxon>
    </lineage>
</organism>
<dbReference type="PANTHER" id="PTHR28106">
    <property type="entry name" value="MITOCHONDRIAL ATPASE COMPLEX SUBUNIT ATP10"/>
    <property type="match status" value="1"/>
</dbReference>
<dbReference type="Pfam" id="PF05176">
    <property type="entry name" value="ATP-synt_10"/>
    <property type="match status" value="1"/>
</dbReference>
<evidence type="ECO:0000313" key="1">
    <source>
        <dbReference type="EMBL" id="URE02893.1"/>
    </source>
</evidence>
<dbReference type="InterPro" id="IPR007849">
    <property type="entry name" value="ATP10"/>
</dbReference>
<evidence type="ECO:0000313" key="2">
    <source>
        <dbReference type="Proteomes" id="UP001055439"/>
    </source>
</evidence>
<name>A0A9E7FXI8_9LILI</name>
<proteinExistence type="predicted"/>
<sequence length="329" mass="36923">LCRFGPHPPNSIAWVDDCRLRSNQQNILRSRTQHDPTTDNLANLTAAATALLGTTASAAPTPLTSTMMLRRLMVRFPTSVLCSAEKMHTPILGERPLPLNLPSQTFFRTFLDLHQFGNKEAFAKERDRLSDEINRGYFADISEIRKNGGKIAMANNTIIPSSTAVKFPDLEVSFTDGRCVKLPIDAGQTVTDTSQMRAPHVSLLCLSFRASSLGMVESWILPFRDAFSDAGTVQICEVSFIDSWLFSLGPARRLILKMMRKSNDPHRQVVYSFGDHYSFRKKLQILNLLTGYVFLLDGLGRIRWQGFGYATEEELSWLLSCSSLLLDEK</sequence>
<gene>
    <name evidence="1" type="ORF">MUK42_20468</name>
</gene>
<dbReference type="OrthoDB" id="17089at2759"/>
<dbReference type="GO" id="GO:0033615">
    <property type="term" value="P:mitochondrial proton-transporting ATP synthase complex assembly"/>
    <property type="evidence" value="ECO:0007669"/>
    <property type="project" value="TreeGrafter"/>
</dbReference>
<protein>
    <submittedName>
        <fullName evidence="1">ATP10 protein</fullName>
    </submittedName>
</protein>
<dbReference type="PANTHER" id="PTHR28106:SF1">
    <property type="entry name" value="MITOCHONDRIAL ATPASE COMPLEX SUBUNIT ATP10"/>
    <property type="match status" value="1"/>
</dbReference>
<feature type="non-terminal residue" evidence="1">
    <location>
        <position position="1"/>
    </location>
</feature>
<dbReference type="GO" id="GO:0005743">
    <property type="term" value="C:mitochondrial inner membrane"/>
    <property type="evidence" value="ECO:0007669"/>
    <property type="project" value="TreeGrafter"/>
</dbReference>
<dbReference type="EMBL" id="CP097507">
    <property type="protein sequence ID" value="URE02893.1"/>
    <property type="molecule type" value="Genomic_DNA"/>
</dbReference>
<dbReference type="AlphaFoldDB" id="A0A9E7FXI8"/>
<accession>A0A9E7FXI8</accession>
<reference evidence="1" key="1">
    <citation type="submission" date="2022-05" db="EMBL/GenBank/DDBJ databases">
        <title>The Musa troglodytarum L. genome provides insights into the mechanism of non-climacteric behaviour and enrichment of carotenoids.</title>
        <authorList>
            <person name="Wang J."/>
        </authorList>
    </citation>
    <scope>NUCLEOTIDE SEQUENCE</scope>
    <source>
        <tissue evidence="1">Leaf</tissue>
    </source>
</reference>